<evidence type="ECO:0000313" key="2">
    <source>
        <dbReference type="EMBL" id="MBW2962390.1"/>
    </source>
</evidence>
<dbReference type="EMBL" id="JAHWDF010000012">
    <property type="protein sequence ID" value="MBW2962390.1"/>
    <property type="molecule type" value="Genomic_DNA"/>
</dbReference>
<comment type="caution">
    <text evidence="2">The sequence shown here is derived from an EMBL/GenBank/DDBJ whole genome shotgun (WGS) entry which is preliminary data.</text>
</comment>
<dbReference type="Proteomes" id="UP000719267">
    <property type="component" value="Unassembled WGS sequence"/>
</dbReference>
<accession>A0ABS6W3E8</accession>
<evidence type="ECO:0000313" key="3">
    <source>
        <dbReference type="Proteomes" id="UP000719267"/>
    </source>
</evidence>
<dbReference type="RefSeq" id="WP_219040673.1">
    <property type="nucleotide sequence ID" value="NZ_JAHWDF010000012.1"/>
</dbReference>
<name>A0ABS6W3E8_9FLAO</name>
<evidence type="ECO:0000259" key="1">
    <source>
        <dbReference type="Pfam" id="PF01266"/>
    </source>
</evidence>
<organism evidence="2 3">
    <name type="scientific">Mesonia aestuariivivens</name>
    <dbReference type="NCBI Taxonomy" id="2796128"/>
    <lineage>
        <taxon>Bacteria</taxon>
        <taxon>Pseudomonadati</taxon>
        <taxon>Bacteroidota</taxon>
        <taxon>Flavobacteriia</taxon>
        <taxon>Flavobacteriales</taxon>
        <taxon>Flavobacteriaceae</taxon>
        <taxon>Mesonia</taxon>
    </lineage>
</organism>
<keyword evidence="3" id="KW-1185">Reference proteome</keyword>
<gene>
    <name evidence="2" type="ORF">KW502_11335</name>
</gene>
<sequence length="347" mass="40013">MYTYMNVDYIIVGFGLAGLNFAEKLRQEKKSFVVFDNESEDASLVAGGIFNPVILKRFTLAWNADEQLSYAKQNYENIENFLEETFLTSKKILRRFNSAEEQNNWFTAGDKNRLAPFLNSKLIPKVNGMSSEFSFGQVDQTGLINTNKLISSYKSFLKKNLQLIEEAFNYESLDIQENSYRDLKFNHIVFAEGYGLRNNPFFNHLPLVGNKGEYITIKCEGLNLEEMIKFSLFILPLGENFYKVGATYEINFEDRLPTEKAKQLIKDKLDAVLKLPYTVVKQESGVRPTTKDRRPFIGRHHQYANIYINNGYGSRGIIISPSAAHWLYNFIENNEDLPAEVNVDRFN</sequence>
<reference evidence="2 3" key="1">
    <citation type="submission" date="2021-07" db="EMBL/GenBank/DDBJ databases">
        <title>Mesonia aestuariivivens sp. nov., isolated from a tidal flat.</title>
        <authorList>
            <person name="Kim Y.-O."/>
            <person name="Yoon J.-H."/>
        </authorList>
    </citation>
    <scope>NUCLEOTIDE SEQUENCE [LARGE SCALE GENOMIC DNA]</scope>
    <source>
        <strain evidence="2 3">JHPTF-M18</strain>
    </source>
</reference>
<dbReference type="PANTHER" id="PTHR13847">
    <property type="entry name" value="SARCOSINE DEHYDROGENASE-RELATED"/>
    <property type="match status" value="1"/>
</dbReference>
<dbReference type="Pfam" id="PF01266">
    <property type="entry name" value="DAO"/>
    <property type="match status" value="1"/>
</dbReference>
<proteinExistence type="predicted"/>
<dbReference type="InterPro" id="IPR006076">
    <property type="entry name" value="FAD-dep_OxRdtase"/>
</dbReference>
<feature type="domain" description="FAD dependent oxidoreductase" evidence="1">
    <location>
        <begin position="8"/>
        <end position="327"/>
    </location>
</feature>
<protein>
    <submittedName>
        <fullName evidence="2">FAD-binding oxidoreductase</fullName>
    </submittedName>
</protein>